<reference evidence="1 2" key="1">
    <citation type="journal article" date="2011" name="J. Bacteriol.">
        <title>Complete genome sequence of the obligate piezophilic hyperthermophilic archaeon Pyrococcus yayanosii CH1.</title>
        <authorList>
            <person name="Jun X."/>
            <person name="Lupeng L."/>
            <person name="Minjuan X."/>
            <person name="Oger P."/>
            <person name="Fengping W."/>
            <person name="Jebbar M."/>
            <person name="Xiang X."/>
        </authorList>
    </citation>
    <scope>NUCLEOTIDE SEQUENCE [LARGE SCALE GENOMIC DNA]</scope>
    <source>
        <strain evidence="2">CH1 / JCM 16557</strain>
    </source>
</reference>
<evidence type="ECO:0000313" key="1">
    <source>
        <dbReference type="EMBL" id="AEH25468.1"/>
    </source>
</evidence>
<keyword evidence="2" id="KW-1185">Reference proteome</keyword>
<dbReference type="KEGG" id="pya:PYCH_18130"/>
<accession>F8AI09</accession>
<dbReference type="EMBL" id="CP002779">
    <property type="protein sequence ID" value="AEH25468.1"/>
    <property type="molecule type" value="Genomic_DNA"/>
</dbReference>
<dbReference type="RefSeq" id="WP_013906524.1">
    <property type="nucleotide sequence ID" value="NC_015680.1"/>
</dbReference>
<dbReference type="eggNOG" id="arCOG07075">
    <property type="taxonomic scope" value="Archaea"/>
</dbReference>
<dbReference type="GeneID" id="10838374"/>
<sequence>MTDEVFLVFKKGRILVAKGCPTNIIEEFTSDELAELLEFRYATPWNTGKDIIEKLTYILEDIHDIYLEDAKKGKEEVLRDIKIRKHSR</sequence>
<dbReference type="STRING" id="529709.PYCH_18130"/>
<dbReference type="AlphaFoldDB" id="F8AI09"/>
<name>F8AI09_PYRYC</name>
<dbReference type="Proteomes" id="UP000008386">
    <property type="component" value="Chromosome"/>
</dbReference>
<evidence type="ECO:0000313" key="2">
    <source>
        <dbReference type="Proteomes" id="UP000008386"/>
    </source>
</evidence>
<dbReference type="HOGENOM" id="CLU_2406478_0_0_2"/>
<protein>
    <submittedName>
        <fullName evidence="1">Uncharacterized protein</fullName>
    </submittedName>
</protein>
<gene>
    <name evidence="1" type="ordered locus">PYCH_18130</name>
</gene>
<dbReference type="OrthoDB" id="100827at2157"/>
<organism evidence="1 2">
    <name type="scientific">Pyrococcus yayanosii (strain CH1 / JCM 16557)</name>
    <dbReference type="NCBI Taxonomy" id="529709"/>
    <lineage>
        <taxon>Archaea</taxon>
        <taxon>Methanobacteriati</taxon>
        <taxon>Methanobacteriota</taxon>
        <taxon>Thermococci</taxon>
        <taxon>Thermococcales</taxon>
        <taxon>Thermococcaceae</taxon>
        <taxon>Pyrococcus</taxon>
    </lineage>
</organism>
<proteinExistence type="predicted"/>